<comment type="cofactor">
    <cofactor evidence="1 9">
        <name>Mg(2+)</name>
        <dbReference type="ChEBI" id="CHEBI:18420"/>
    </cofactor>
</comment>
<dbReference type="GO" id="GO:0046872">
    <property type="term" value="F:metal ion binding"/>
    <property type="evidence" value="ECO:0007669"/>
    <property type="project" value="UniProtKB-UniRule"/>
</dbReference>
<evidence type="ECO:0000256" key="10">
    <source>
        <dbReference type="PIRNR" id="PIRNR032582"/>
    </source>
</evidence>
<dbReference type="EMBL" id="DSOV01000061">
    <property type="protein sequence ID" value="HEN43399.1"/>
    <property type="molecule type" value="Genomic_DNA"/>
</dbReference>
<keyword evidence="3 9" id="KW-0540">Nuclease</keyword>
<organism evidence="11">
    <name type="scientific">Geobacter metallireducens</name>
    <dbReference type="NCBI Taxonomy" id="28232"/>
    <lineage>
        <taxon>Bacteria</taxon>
        <taxon>Pseudomonadati</taxon>
        <taxon>Thermodesulfobacteriota</taxon>
        <taxon>Desulfuromonadia</taxon>
        <taxon>Geobacterales</taxon>
        <taxon>Geobacteraceae</taxon>
        <taxon>Geobacter</taxon>
    </lineage>
</organism>
<dbReference type="HAMAP" id="MF_01471">
    <property type="entry name" value="Cas2"/>
    <property type="match status" value="1"/>
</dbReference>
<evidence type="ECO:0000256" key="2">
    <source>
        <dbReference type="ARBA" id="ARBA00009959"/>
    </source>
</evidence>
<dbReference type="PANTHER" id="PTHR34405">
    <property type="entry name" value="CRISPR-ASSOCIATED ENDORIBONUCLEASE CAS2"/>
    <property type="match status" value="1"/>
</dbReference>
<dbReference type="InterPro" id="IPR019199">
    <property type="entry name" value="Virulence_VapD/CRISPR_Cas2"/>
</dbReference>
<evidence type="ECO:0000256" key="8">
    <source>
        <dbReference type="ARBA" id="ARBA00023118"/>
    </source>
</evidence>
<dbReference type="GO" id="GO:0004521">
    <property type="term" value="F:RNA endonuclease activity"/>
    <property type="evidence" value="ECO:0007669"/>
    <property type="project" value="UniProtKB-UniRule"/>
</dbReference>
<keyword evidence="7 9" id="KW-0460">Magnesium</keyword>
<keyword evidence="4 9" id="KW-0479">Metal-binding</keyword>
<comment type="caution">
    <text evidence="11">The sequence shown here is derived from an EMBL/GenBank/DDBJ whole genome shotgun (WGS) entry which is preliminary data.</text>
</comment>
<proteinExistence type="inferred from homology"/>
<evidence type="ECO:0000256" key="5">
    <source>
        <dbReference type="ARBA" id="ARBA00022759"/>
    </source>
</evidence>
<evidence type="ECO:0000256" key="3">
    <source>
        <dbReference type="ARBA" id="ARBA00022722"/>
    </source>
</evidence>
<evidence type="ECO:0000256" key="7">
    <source>
        <dbReference type="ARBA" id="ARBA00022842"/>
    </source>
</evidence>
<comment type="similarity">
    <text evidence="2 9 10">Belongs to the CRISPR-associated endoribonuclease Cas2 protein family.</text>
</comment>
<protein>
    <recommendedName>
        <fullName evidence="9">CRISPR-associated endoribonuclease Cas2</fullName>
        <ecNumber evidence="9">3.1.-.-</ecNumber>
    </recommendedName>
</protein>
<feature type="binding site" evidence="9">
    <location>
        <position position="8"/>
    </location>
    <ligand>
        <name>Mg(2+)</name>
        <dbReference type="ChEBI" id="CHEBI:18420"/>
        <note>catalytic</note>
    </ligand>
</feature>
<evidence type="ECO:0000256" key="6">
    <source>
        <dbReference type="ARBA" id="ARBA00022801"/>
    </source>
</evidence>
<evidence type="ECO:0000256" key="4">
    <source>
        <dbReference type="ARBA" id="ARBA00022723"/>
    </source>
</evidence>
<sequence length="91" mass="10535">MVVMISYDISSNRTRGKVHRFLKEFGLNTQKSVFECDLEPDALKRIVKYLELMINPATDSVRVYRICAGCLRKVRISGLGIRLRQLDYLIV</sequence>
<dbReference type="AlphaFoldDB" id="A0A831UJH8"/>
<evidence type="ECO:0000256" key="9">
    <source>
        <dbReference type="HAMAP-Rule" id="MF_01471"/>
    </source>
</evidence>
<dbReference type="EC" id="3.1.-.-" evidence="9"/>
<reference evidence="11" key="1">
    <citation type="journal article" date="2020" name="mSystems">
        <title>Genome- and Community-Level Interaction Insights into Carbon Utilization and Element Cycling Functions of Hydrothermarchaeota in Hydrothermal Sediment.</title>
        <authorList>
            <person name="Zhou Z."/>
            <person name="Liu Y."/>
            <person name="Xu W."/>
            <person name="Pan J."/>
            <person name="Luo Z.H."/>
            <person name="Li M."/>
        </authorList>
    </citation>
    <scope>NUCLEOTIDE SEQUENCE [LARGE SCALE GENOMIC DNA]</scope>
    <source>
        <strain evidence="11">SpSt-349</strain>
    </source>
</reference>
<dbReference type="PANTHER" id="PTHR34405:SF3">
    <property type="entry name" value="CRISPR-ASSOCIATED ENDORIBONUCLEASE CAS2 3"/>
    <property type="match status" value="1"/>
</dbReference>
<keyword evidence="6 9" id="KW-0378">Hydrolase</keyword>
<comment type="function">
    <text evidence="9">CRISPR (clustered regularly interspaced short palindromic repeat), is an adaptive immune system that provides protection against mobile genetic elements (viruses, transposable elements and conjugative plasmids). CRISPR clusters contain sequences complementary to antecedent mobile elements and target invading nucleic acids. CRISPR clusters are transcribed and processed into CRISPR RNA (crRNA). Functions as a ssRNA-specific endoribonuclease. Involved in the integration of spacer DNA into the CRISPR cassette.</text>
</comment>
<comment type="subunit">
    <text evidence="9">Homodimer, forms a heterotetramer with a Cas1 homodimer.</text>
</comment>
<gene>
    <name evidence="9 11" type="primary">cas2</name>
    <name evidence="11" type="ORF">ENQ87_13705</name>
</gene>
<dbReference type="PIRSF" id="PIRSF032582">
    <property type="entry name" value="Cas2"/>
    <property type="match status" value="1"/>
</dbReference>
<name>A0A831UJH8_GEOME</name>
<dbReference type="SUPFAM" id="SSF143430">
    <property type="entry name" value="TTP0101/SSO1404-like"/>
    <property type="match status" value="1"/>
</dbReference>
<dbReference type="InterPro" id="IPR021127">
    <property type="entry name" value="CRISPR_associated_Cas2"/>
</dbReference>
<dbReference type="GO" id="GO:0051607">
    <property type="term" value="P:defense response to virus"/>
    <property type="evidence" value="ECO:0007669"/>
    <property type="project" value="UniProtKB-UniRule"/>
</dbReference>
<dbReference type="NCBIfam" id="TIGR01573">
    <property type="entry name" value="cas2"/>
    <property type="match status" value="1"/>
</dbReference>
<accession>A0A831UJH8</accession>
<evidence type="ECO:0000256" key="1">
    <source>
        <dbReference type="ARBA" id="ARBA00001946"/>
    </source>
</evidence>
<dbReference type="Pfam" id="PF09827">
    <property type="entry name" value="CRISPR_Cas2"/>
    <property type="match status" value="1"/>
</dbReference>
<dbReference type="Gene3D" id="3.30.70.240">
    <property type="match status" value="1"/>
</dbReference>
<keyword evidence="8 9" id="KW-0051">Antiviral defense</keyword>
<dbReference type="CDD" id="cd09725">
    <property type="entry name" value="Cas2_I_II_III"/>
    <property type="match status" value="1"/>
</dbReference>
<dbReference type="GO" id="GO:0043571">
    <property type="term" value="P:maintenance of CRISPR repeat elements"/>
    <property type="evidence" value="ECO:0007669"/>
    <property type="project" value="UniProtKB-UniRule"/>
</dbReference>
<keyword evidence="5 9" id="KW-0255">Endonuclease</keyword>
<evidence type="ECO:0000313" key="11">
    <source>
        <dbReference type="EMBL" id="HEN43399.1"/>
    </source>
</evidence>
<dbReference type="GO" id="GO:0016787">
    <property type="term" value="F:hydrolase activity"/>
    <property type="evidence" value="ECO:0007669"/>
    <property type="project" value="UniProtKB-KW"/>
</dbReference>